<feature type="transmembrane region" description="Helical" evidence="10">
    <location>
        <begin position="369"/>
        <end position="390"/>
    </location>
</feature>
<feature type="transmembrane region" description="Helical" evidence="10">
    <location>
        <begin position="310"/>
        <end position="330"/>
    </location>
</feature>
<dbReference type="EMBL" id="JBHLVF010000059">
    <property type="protein sequence ID" value="MFC0396446.1"/>
    <property type="molecule type" value="Genomic_DNA"/>
</dbReference>
<feature type="transmembrane region" description="Helical" evidence="10">
    <location>
        <begin position="246"/>
        <end position="263"/>
    </location>
</feature>
<evidence type="ECO:0000256" key="6">
    <source>
        <dbReference type="ARBA" id="ARBA00022777"/>
    </source>
</evidence>
<dbReference type="Pfam" id="PF07695">
    <property type="entry name" value="7TMR-DISM_7TM"/>
    <property type="match status" value="1"/>
</dbReference>
<name>A0ABV6JKU7_9BACL</name>
<comment type="catalytic activity">
    <reaction evidence="1">
        <text>ATP + protein L-histidine = ADP + protein N-phospho-L-histidine.</text>
        <dbReference type="EC" id="2.7.13.3"/>
    </reaction>
</comment>
<evidence type="ECO:0000259" key="12">
    <source>
        <dbReference type="PROSITE" id="PS50110"/>
    </source>
</evidence>
<organism evidence="13 14">
    <name type="scientific">Paenibacillus mendelii</name>
    <dbReference type="NCBI Taxonomy" id="206163"/>
    <lineage>
        <taxon>Bacteria</taxon>
        <taxon>Bacillati</taxon>
        <taxon>Bacillota</taxon>
        <taxon>Bacilli</taxon>
        <taxon>Bacillales</taxon>
        <taxon>Paenibacillaceae</taxon>
        <taxon>Paenibacillus</taxon>
    </lineage>
</organism>
<evidence type="ECO:0000256" key="9">
    <source>
        <dbReference type="PROSITE-ProRule" id="PRU00169"/>
    </source>
</evidence>
<keyword evidence="10" id="KW-1133">Transmembrane helix</keyword>
<comment type="caution">
    <text evidence="9">Lacks conserved residue(s) required for the propagation of feature annotation.</text>
</comment>
<dbReference type="EC" id="2.7.13.3" evidence="2"/>
<evidence type="ECO:0000256" key="5">
    <source>
        <dbReference type="ARBA" id="ARBA00022741"/>
    </source>
</evidence>
<dbReference type="InterPro" id="IPR036097">
    <property type="entry name" value="HisK_dim/P_sf"/>
</dbReference>
<dbReference type="InterPro" id="IPR008979">
    <property type="entry name" value="Galactose-bd-like_sf"/>
</dbReference>
<dbReference type="InterPro" id="IPR005467">
    <property type="entry name" value="His_kinase_dom"/>
</dbReference>
<dbReference type="SUPFAM" id="SSF49785">
    <property type="entry name" value="Galactose-binding domain-like"/>
    <property type="match status" value="1"/>
</dbReference>
<keyword evidence="8" id="KW-0902">Two-component regulatory system</keyword>
<feature type="transmembrane region" description="Helical" evidence="10">
    <location>
        <begin position="336"/>
        <end position="357"/>
    </location>
</feature>
<feature type="transmembrane region" description="Helical" evidence="10">
    <location>
        <begin position="283"/>
        <end position="303"/>
    </location>
</feature>
<protein>
    <recommendedName>
        <fullName evidence="2">histidine kinase</fullName>
        <ecNumber evidence="2">2.7.13.3</ecNumber>
    </recommendedName>
</protein>
<dbReference type="InterPro" id="IPR004358">
    <property type="entry name" value="Sig_transdc_His_kin-like_C"/>
</dbReference>
<feature type="transmembrane region" description="Helical" evidence="10">
    <location>
        <begin position="396"/>
        <end position="415"/>
    </location>
</feature>
<dbReference type="PANTHER" id="PTHR43047">
    <property type="entry name" value="TWO-COMPONENT HISTIDINE PROTEIN KINASE"/>
    <property type="match status" value="1"/>
</dbReference>
<keyword evidence="14" id="KW-1185">Reference proteome</keyword>
<feature type="domain" description="Histidine kinase" evidence="11">
    <location>
        <begin position="444"/>
        <end position="659"/>
    </location>
</feature>
<comment type="caution">
    <text evidence="13">The sequence shown here is derived from an EMBL/GenBank/DDBJ whole genome shotgun (WGS) entry which is preliminary data.</text>
</comment>
<keyword evidence="10" id="KW-0812">Transmembrane</keyword>
<evidence type="ECO:0000256" key="7">
    <source>
        <dbReference type="ARBA" id="ARBA00022840"/>
    </source>
</evidence>
<dbReference type="Gene3D" id="2.60.120.260">
    <property type="entry name" value="Galactose-binding domain-like"/>
    <property type="match status" value="1"/>
</dbReference>
<feature type="transmembrane region" description="Helical" evidence="10">
    <location>
        <begin position="12"/>
        <end position="32"/>
    </location>
</feature>
<keyword evidence="7 13" id="KW-0067">ATP-binding</keyword>
<evidence type="ECO:0000256" key="4">
    <source>
        <dbReference type="ARBA" id="ARBA00022679"/>
    </source>
</evidence>
<keyword evidence="3" id="KW-0597">Phosphoprotein</keyword>
<keyword evidence="5" id="KW-0547">Nucleotide-binding</keyword>
<reference evidence="13 14" key="1">
    <citation type="submission" date="2024-09" db="EMBL/GenBank/DDBJ databases">
        <authorList>
            <person name="Sun Q."/>
            <person name="Mori K."/>
        </authorList>
    </citation>
    <scope>NUCLEOTIDE SEQUENCE [LARGE SCALE GENOMIC DNA]</scope>
    <source>
        <strain evidence="13 14">CCM 4839</strain>
    </source>
</reference>
<feature type="domain" description="Response regulatory" evidence="12">
    <location>
        <begin position="710"/>
        <end position="756"/>
    </location>
</feature>
<dbReference type="InterPro" id="IPR001789">
    <property type="entry name" value="Sig_transdc_resp-reg_receiver"/>
</dbReference>
<proteinExistence type="predicted"/>
<dbReference type="InterPro" id="IPR036890">
    <property type="entry name" value="HATPase_C_sf"/>
</dbReference>
<evidence type="ECO:0000256" key="3">
    <source>
        <dbReference type="ARBA" id="ARBA00022553"/>
    </source>
</evidence>
<dbReference type="CDD" id="cd00082">
    <property type="entry name" value="HisKA"/>
    <property type="match status" value="1"/>
</dbReference>
<dbReference type="PROSITE" id="PS50109">
    <property type="entry name" value="HIS_KIN"/>
    <property type="match status" value="1"/>
</dbReference>
<dbReference type="PANTHER" id="PTHR43047:SF72">
    <property type="entry name" value="OSMOSENSING HISTIDINE PROTEIN KINASE SLN1"/>
    <property type="match status" value="1"/>
</dbReference>
<sequence length="756" mass="83371">MINRLRLMNGRILYGLMVPVLLIALLIPLAGMSSSTGNCVSSSPGVIDLRGCQNRDQGVWKLDGQWEFYWQELLVPGDFESPDGGSASAIRYMEVPSQWPMFVQREGVGRLGYATYRVRLLLPEKRHDYSLKVTNIRSSSRLFVDGKLLGSSGSPGNSAASTEAGNNPYQVSFSGDGGEAELVIQTANYTYWSSGISESIYLGDPVDINGLTKRNETYDIAIMSSMAIMALYFLGQGLQRNPNRAFLYLALLCAAGAVYLATHSEKLLYDYIPSLSYEWFTRIQGVSTVAGQLALAGYTYHLMPTRYSSFVFRYMAFFACLFSILCLAVDVRTYSLLVPLTLIHTITVSLSGLLAMIRTIIARMPGSAYLFLAMLSLVAFIVVLTANMGWEKPVYAHPPIAFPVFLLCLGLYLSAQANHAYWTIRKLSEELNQKDKDKDEFLHRTSHELRTPLQAIAHISRAMTDGFGGRLNDRHKEDAALIEQTANRLSILVNDIVDYERMKSGIIHLDLKTIQLARFIDVVLEVIQHLNLSGRVQLYNGVDPHLLATADENRLTQIMFSLVENALKHTEEGSVTISAEEISGRIFITVADTGDGISDEKMNMLFRDYEQLAPHQRTGTNGLGLPFSRLLVQLHGGELRVQSEPGSGSRFTFSISGSTANARSLESSVYPLGSAKEIAVSMEQVDFPSDETGGACQDHADDSAPSGRSYRILIIDDYVNARALMNVLAVEGYETVCARNGEEAMALLGDGGTFDL</sequence>
<evidence type="ECO:0000256" key="8">
    <source>
        <dbReference type="ARBA" id="ARBA00023012"/>
    </source>
</evidence>
<gene>
    <name evidence="13" type="ORF">ACFFJ8_34470</name>
</gene>
<evidence type="ECO:0000259" key="11">
    <source>
        <dbReference type="PROSITE" id="PS50109"/>
    </source>
</evidence>
<dbReference type="SMART" id="SM00387">
    <property type="entry name" value="HATPase_c"/>
    <property type="match status" value="1"/>
</dbReference>
<accession>A0ABV6JKU7</accession>
<evidence type="ECO:0000256" key="1">
    <source>
        <dbReference type="ARBA" id="ARBA00000085"/>
    </source>
</evidence>
<dbReference type="InterPro" id="IPR003594">
    <property type="entry name" value="HATPase_dom"/>
</dbReference>
<dbReference type="SMART" id="SM00388">
    <property type="entry name" value="HisKA"/>
    <property type="match status" value="1"/>
</dbReference>
<evidence type="ECO:0000256" key="2">
    <source>
        <dbReference type="ARBA" id="ARBA00012438"/>
    </source>
</evidence>
<feature type="transmembrane region" description="Helical" evidence="10">
    <location>
        <begin position="217"/>
        <end position="234"/>
    </location>
</feature>
<dbReference type="InterPro" id="IPR003661">
    <property type="entry name" value="HisK_dim/P_dom"/>
</dbReference>
<dbReference type="Gene3D" id="3.30.565.10">
    <property type="entry name" value="Histidine kinase-like ATPase, C-terminal domain"/>
    <property type="match status" value="1"/>
</dbReference>
<dbReference type="GO" id="GO:0005524">
    <property type="term" value="F:ATP binding"/>
    <property type="evidence" value="ECO:0007669"/>
    <property type="project" value="UniProtKB-KW"/>
</dbReference>
<dbReference type="Proteomes" id="UP001589818">
    <property type="component" value="Unassembled WGS sequence"/>
</dbReference>
<dbReference type="PROSITE" id="PS50110">
    <property type="entry name" value="RESPONSE_REGULATORY"/>
    <property type="match status" value="1"/>
</dbReference>
<keyword evidence="4" id="KW-0808">Transferase</keyword>
<dbReference type="SUPFAM" id="SSF52172">
    <property type="entry name" value="CheY-like"/>
    <property type="match status" value="1"/>
</dbReference>
<keyword evidence="10" id="KW-0472">Membrane</keyword>
<dbReference type="RefSeq" id="WP_204821972.1">
    <property type="nucleotide sequence ID" value="NZ_JANHOF010000017.1"/>
</dbReference>
<dbReference type="Pfam" id="PF02518">
    <property type="entry name" value="HATPase_c"/>
    <property type="match status" value="1"/>
</dbReference>
<dbReference type="SUPFAM" id="SSF47384">
    <property type="entry name" value="Homodimeric domain of signal transducing histidine kinase"/>
    <property type="match status" value="1"/>
</dbReference>
<dbReference type="PRINTS" id="PR00344">
    <property type="entry name" value="BCTRLSENSOR"/>
</dbReference>
<evidence type="ECO:0000313" key="13">
    <source>
        <dbReference type="EMBL" id="MFC0396446.1"/>
    </source>
</evidence>
<dbReference type="SUPFAM" id="SSF55874">
    <property type="entry name" value="ATPase domain of HSP90 chaperone/DNA topoisomerase II/histidine kinase"/>
    <property type="match status" value="1"/>
</dbReference>
<dbReference type="InterPro" id="IPR011623">
    <property type="entry name" value="7TMR_DISM_rcpt_extracell_dom1"/>
</dbReference>
<dbReference type="Gene3D" id="1.10.287.130">
    <property type="match status" value="1"/>
</dbReference>
<evidence type="ECO:0000313" key="14">
    <source>
        <dbReference type="Proteomes" id="UP001589818"/>
    </source>
</evidence>
<dbReference type="InterPro" id="IPR011006">
    <property type="entry name" value="CheY-like_superfamily"/>
</dbReference>
<keyword evidence="6" id="KW-0418">Kinase</keyword>
<dbReference type="Pfam" id="PF00512">
    <property type="entry name" value="HisKA"/>
    <property type="match status" value="1"/>
</dbReference>
<evidence type="ECO:0000256" key="10">
    <source>
        <dbReference type="SAM" id="Phobius"/>
    </source>
</evidence>